<feature type="domain" description="Methyltransferase type 12" evidence="1">
    <location>
        <begin position="48"/>
        <end position="131"/>
    </location>
</feature>
<dbReference type="Proteomes" id="UP000481087">
    <property type="component" value="Unassembled WGS sequence"/>
</dbReference>
<keyword evidence="2" id="KW-0808">Transferase</keyword>
<dbReference type="Pfam" id="PF08242">
    <property type="entry name" value="Methyltransf_12"/>
    <property type="match status" value="1"/>
</dbReference>
<dbReference type="SUPFAM" id="SSF53335">
    <property type="entry name" value="S-adenosyl-L-methionine-dependent methyltransferases"/>
    <property type="match status" value="1"/>
</dbReference>
<keyword evidence="2" id="KW-0489">Methyltransferase</keyword>
<name>A0A6L8UVB6_9BACL</name>
<dbReference type="RefSeq" id="WP_161405627.1">
    <property type="nucleotide sequence ID" value="NZ_WTUZ01000010.1"/>
</dbReference>
<dbReference type="Gene3D" id="3.40.50.150">
    <property type="entry name" value="Vaccinia Virus protein VP39"/>
    <property type="match status" value="1"/>
</dbReference>
<sequence length="202" mass="23100">MSFDYIDFWNQNYSLGGTSGSGSYGLLAEFKSQIINDMIQKHAITTVIEFGCGDGNQLQTMNYAHYLGLDVAQSSINLCKELYKDDRNKSFMLYTPGYLINRGFFRADLVVCLDVLYHITDEQDFCSTLNDLFQSSNRWVVLYTKITTGLEPQEVPTILDRDIMSYLAKHGDYKITEIIQQRHPELSSSHFILLERVSSSLT</sequence>
<evidence type="ECO:0000313" key="3">
    <source>
        <dbReference type="Proteomes" id="UP000481087"/>
    </source>
</evidence>
<reference evidence="2 3" key="1">
    <citation type="submission" date="2019-12" db="EMBL/GenBank/DDBJ databases">
        <title>Paenibacillus sp. nov. sp. isolated from soil.</title>
        <authorList>
            <person name="Kim J."/>
            <person name="Jeong S.E."/>
            <person name="Jung H.S."/>
            <person name="Jeon C.O."/>
        </authorList>
    </citation>
    <scope>NUCLEOTIDE SEQUENCE [LARGE SCALE GENOMIC DNA]</scope>
    <source>
        <strain evidence="2 3">5J-6</strain>
    </source>
</reference>
<keyword evidence="3" id="KW-1185">Reference proteome</keyword>
<dbReference type="InterPro" id="IPR013217">
    <property type="entry name" value="Methyltransf_12"/>
</dbReference>
<evidence type="ECO:0000259" key="1">
    <source>
        <dbReference type="Pfam" id="PF08242"/>
    </source>
</evidence>
<comment type="caution">
    <text evidence="2">The sequence shown here is derived from an EMBL/GenBank/DDBJ whole genome shotgun (WGS) entry which is preliminary data.</text>
</comment>
<accession>A0A6L8UVB6</accession>
<organism evidence="2 3">
    <name type="scientific">Paenibacillus silvestris</name>
    <dbReference type="NCBI Taxonomy" id="2606219"/>
    <lineage>
        <taxon>Bacteria</taxon>
        <taxon>Bacillati</taxon>
        <taxon>Bacillota</taxon>
        <taxon>Bacilli</taxon>
        <taxon>Bacillales</taxon>
        <taxon>Paenibacillaceae</taxon>
        <taxon>Paenibacillus</taxon>
    </lineage>
</organism>
<dbReference type="EMBL" id="WTUZ01000010">
    <property type="protein sequence ID" value="MZQ81331.1"/>
    <property type="molecule type" value="Genomic_DNA"/>
</dbReference>
<evidence type="ECO:0000313" key="2">
    <source>
        <dbReference type="EMBL" id="MZQ81331.1"/>
    </source>
</evidence>
<dbReference type="InterPro" id="IPR029063">
    <property type="entry name" value="SAM-dependent_MTases_sf"/>
</dbReference>
<dbReference type="GO" id="GO:0008168">
    <property type="term" value="F:methyltransferase activity"/>
    <property type="evidence" value="ECO:0007669"/>
    <property type="project" value="UniProtKB-KW"/>
</dbReference>
<dbReference type="AlphaFoldDB" id="A0A6L8UVB6"/>
<gene>
    <name evidence="2" type="ORF">GQF01_04225</name>
</gene>
<protein>
    <submittedName>
        <fullName evidence="2">Methyltransferase domain-containing protein</fullName>
    </submittedName>
</protein>
<proteinExistence type="predicted"/>
<dbReference type="GO" id="GO:0032259">
    <property type="term" value="P:methylation"/>
    <property type="evidence" value="ECO:0007669"/>
    <property type="project" value="UniProtKB-KW"/>
</dbReference>